<sequence length="147" mass="16470">MGTGKLSFRDIILIMLSLLILLLFYFLLVTADERLNSSMTAMQEQAWAWQDLMEQVEQTSAGESLPVDAINYQGYKSGNNIFALDVQGRTVLTHAELRNLEPSTVSVRYPITDAHPIIAADKLEQHVAICVNEQSSRNCVIGWWAAQ</sequence>
<accession>A0AAU8BTB5</accession>
<gene>
    <name evidence="2" type="ORF">PG915_24565</name>
</gene>
<dbReference type="AlphaFoldDB" id="A0AAU8BTB5"/>
<organism evidence="2">
    <name type="scientific">Vibrio chaetopteri</name>
    <dbReference type="NCBI Taxonomy" id="3016528"/>
    <lineage>
        <taxon>Bacteria</taxon>
        <taxon>Pseudomonadati</taxon>
        <taxon>Pseudomonadota</taxon>
        <taxon>Gammaproteobacteria</taxon>
        <taxon>Vibrionales</taxon>
        <taxon>Vibrionaceae</taxon>
        <taxon>Vibrio</taxon>
    </lineage>
</organism>
<evidence type="ECO:0000313" key="2">
    <source>
        <dbReference type="EMBL" id="XCD19113.2"/>
    </source>
</evidence>
<proteinExistence type="predicted"/>
<keyword evidence="2" id="KW-0614">Plasmid</keyword>
<dbReference type="EMBL" id="CP115922">
    <property type="protein sequence ID" value="XCD19113.2"/>
    <property type="molecule type" value="Genomic_DNA"/>
</dbReference>
<keyword evidence="1" id="KW-0812">Transmembrane</keyword>
<evidence type="ECO:0000256" key="1">
    <source>
        <dbReference type="SAM" id="Phobius"/>
    </source>
</evidence>
<protein>
    <submittedName>
        <fullName evidence="2">Uncharacterized protein</fullName>
    </submittedName>
</protein>
<name>A0AAU8BTB5_9VIBR</name>
<keyword evidence="1" id="KW-1133">Transmembrane helix</keyword>
<keyword evidence="1" id="KW-0472">Membrane</keyword>
<dbReference type="RefSeq" id="WP_367357791.1">
    <property type="nucleotide sequence ID" value="NZ_CP115922.1"/>
</dbReference>
<reference evidence="2" key="1">
    <citation type="submission" date="2023-01" db="EMBL/GenBank/DDBJ databases">
        <title>Vibrio sp. CB1-14 genome sequencing.</title>
        <authorList>
            <person name="Otstavnykh N."/>
            <person name="Isaeva M."/>
            <person name="Meleshko D."/>
        </authorList>
    </citation>
    <scope>NUCLEOTIDE SEQUENCE</scope>
    <source>
        <strain evidence="2">CB1-14</strain>
        <plasmid evidence="2">p1</plasmid>
    </source>
</reference>
<dbReference type="KEGG" id="vck:PG915_24565"/>
<geneLocation type="plasmid" evidence="2">
    <name>p1</name>
</geneLocation>
<feature type="transmembrane region" description="Helical" evidence="1">
    <location>
        <begin position="12"/>
        <end position="31"/>
    </location>
</feature>